<dbReference type="AlphaFoldDB" id="A0A172ZDG9"/>
<dbReference type="SMART" id="SM00899">
    <property type="entry name" value="FeoA"/>
    <property type="match status" value="1"/>
</dbReference>
<dbReference type="EMBL" id="CP013023">
    <property type="protein sequence ID" value="ANF95307.1"/>
    <property type="molecule type" value="Genomic_DNA"/>
</dbReference>
<dbReference type="Proteomes" id="UP000078148">
    <property type="component" value="Chromosome"/>
</dbReference>
<organism evidence="3 4">
    <name type="scientific">Paenibacillus bovis</name>
    <dbReference type="NCBI Taxonomy" id="1616788"/>
    <lineage>
        <taxon>Bacteria</taxon>
        <taxon>Bacillati</taxon>
        <taxon>Bacillota</taxon>
        <taxon>Bacilli</taxon>
        <taxon>Bacillales</taxon>
        <taxon>Paenibacillaceae</taxon>
        <taxon>Paenibacillus</taxon>
    </lineage>
</organism>
<dbReference type="PANTHER" id="PTHR42954:SF1">
    <property type="entry name" value="FERROUS IRON TRANSPORTER FEOA DOMAIN-CONTAINING PROTEIN"/>
    <property type="match status" value="1"/>
</dbReference>
<reference evidence="3 4" key="2">
    <citation type="journal article" date="2016" name="Int. J. Syst. Evol. Microbiol.">
        <title>Paenibacillus bovis sp. nov., isolated from raw yak (Bos grunniens) milk.</title>
        <authorList>
            <person name="Gao C."/>
            <person name="Han J."/>
            <person name="Liu Z."/>
            <person name="Xu X."/>
            <person name="Hang F."/>
            <person name="Wu Z."/>
        </authorList>
    </citation>
    <scope>NUCLEOTIDE SEQUENCE [LARGE SCALE GENOMIC DNA]</scope>
    <source>
        <strain evidence="3 4">BD3526</strain>
    </source>
</reference>
<dbReference type="KEGG" id="pbv:AR543_04275"/>
<sequence length="81" mass="9088">MYLCSALQLTSIPSGHSVRVHSLDGIDLLLRRRLMDLGIREGTKISITRRGLWGGPIIIEYKGQFIGIRQREARLLEVVGS</sequence>
<evidence type="ECO:0000256" key="1">
    <source>
        <dbReference type="ARBA" id="ARBA00023004"/>
    </source>
</evidence>
<protein>
    <recommendedName>
        <fullName evidence="2">Ferrous iron transporter FeoA-like domain-containing protein</fullName>
    </recommendedName>
</protein>
<gene>
    <name evidence="3" type="ORF">AR543_04275</name>
</gene>
<accession>A0A172ZDG9</accession>
<dbReference type="SUPFAM" id="SSF50037">
    <property type="entry name" value="C-terminal domain of transcriptional repressors"/>
    <property type="match status" value="1"/>
</dbReference>
<evidence type="ECO:0000313" key="3">
    <source>
        <dbReference type="EMBL" id="ANF95307.1"/>
    </source>
</evidence>
<name>A0A172ZDG9_9BACL</name>
<evidence type="ECO:0000313" key="4">
    <source>
        <dbReference type="Proteomes" id="UP000078148"/>
    </source>
</evidence>
<dbReference type="Gene3D" id="2.30.30.90">
    <property type="match status" value="1"/>
</dbReference>
<dbReference type="InterPro" id="IPR052713">
    <property type="entry name" value="FeoA"/>
</dbReference>
<proteinExistence type="predicted"/>
<dbReference type="InterPro" id="IPR007167">
    <property type="entry name" value="Fe-transptr_FeoA-like"/>
</dbReference>
<dbReference type="PANTHER" id="PTHR42954">
    <property type="entry name" value="FE(2+) TRANSPORT PROTEIN A"/>
    <property type="match status" value="1"/>
</dbReference>
<evidence type="ECO:0000259" key="2">
    <source>
        <dbReference type="SMART" id="SM00899"/>
    </source>
</evidence>
<dbReference type="STRING" id="1616788.AR543_04275"/>
<dbReference type="RefSeq" id="WP_064505555.1">
    <property type="nucleotide sequence ID" value="NZ_CP013023.1"/>
</dbReference>
<dbReference type="InterPro" id="IPR008988">
    <property type="entry name" value="Transcriptional_repressor_C"/>
</dbReference>
<keyword evidence="4" id="KW-1185">Reference proteome</keyword>
<keyword evidence="1" id="KW-0408">Iron</keyword>
<dbReference type="Pfam" id="PF04023">
    <property type="entry name" value="FeoA"/>
    <property type="match status" value="1"/>
</dbReference>
<dbReference type="GO" id="GO:0046914">
    <property type="term" value="F:transition metal ion binding"/>
    <property type="evidence" value="ECO:0007669"/>
    <property type="project" value="InterPro"/>
</dbReference>
<dbReference type="InterPro" id="IPR038157">
    <property type="entry name" value="FeoA_core_dom"/>
</dbReference>
<feature type="domain" description="Ferrous iron transporter FeoA-like" evidence="2">
    <location>
        <begin position="7"/>
        <end position="80"/>
    </location>
</feature>
<reference evidence="4" key="1">
    <citation type="submission" date="2015-10" db="EMBL/GenBank/DDBJ databases">
        <title>Genome of Paenibacillus bovis sp. nov.</title>
        <authorList>
            <person name="Wu Z."/>
            <person name="Gao C."/>
            <person name="Liu Z."/>
            <person name="Zheng H."/>
        </authorList>
    </citation>
    <scope>NUCLEOTIDE SEQUENCE [LARGE SCALE GENOMIC DNA]</scope>
    <source>
        <strain evidence="4">BD3526</strain>
    </source>
</reference>